<gene>
    <name evidence="1" type="ORF">BCR33DRAFT_724681</name>
</gene>
<dbReference type="EMBL" id="MCGO01000088">
    <property type="protein sequence ID" value="ORY29412.1"/>
    <property type="molecule type" value="Genomic_DNA"/>
</dbReference>
<comment type="caution">
    <text evidence="1">The sequence shown here is derived from an EMBL/GenBank/DDBJ whole genome shotgun (WGS) entry which is preliminary data.</text>
</comment>
<name>A0A1Y2B3J8_9FUNG</name>
<sequence length="62" mass="7294">MALSPSENFHNLQLLLTTFTQAIKFSTPVFLHETPFRKPTLAFKQQPRLRPEPHRLFFSLLL</sequence>
<dbReference type="Proteomes" id="UP000193642">
    <property type="component" value="Unassembled WGS sequence"/>
</dbReference>
<protein>
    <submittedName>
        <fullName evidence="1">Uncharacterized protein</fullName>
    </submittedName>
</protein>
<keyword evidence="2" id="KW-1185">Reference proteome</keyword>
<dbReference type="AlphaFoldDB" id="A0A1Y2B3J8"/>
<evidence type="ECO:0000313" key="2">
    <source>
        <dbReference type="Proteomes" id="UP000193642"/>
    </source>
</evidence>
<accession>A0A1Y2B3J8</accession>
<evidence type="ECO:0000313" key="1">
    <source>
        <dbReference type="EMBL" id="ORY29412.1"/>
    </source>
</evidence>
<reference evidence="1 2" key="1">
    <citation type="submission" date="2016-07" db="EMBL/GenBank/DDBJ databases">
        <title>Pervasive Adenine N6-methylation of Active Genes in Fungi.</title>
        <authorList>
            <consortium name="DOE Joint Genome Institute"/>
            <person name="Mondo S.J."/>
            <person name="Dannebaum R.O."/>
            <person name="Kuo R.C."/>
            <person name="Labutti K."/>
            <person name="Haridas S."/>
            <person name="Kuo A."/>
            <person name="Salamov A."/>
            <person name="Ahrendt S.R."/>
            <person name="Lipzen A."/>
            <person name="Sullivan W."/>
            <person name="Andreopoulos W.B."/>
            <person name="Clum A."/>
            <person name="Lindquist E."/>
            <person name="Daum C."/>
            <person name="Ramamoorthy G.K."/>
            <person name="Gryganskyi A."/>
            <person name="Culley D."/>
            <person name="Magnuson J.K."/>
            <person name="James T.Y."/>
            <person name="O'Malley M.A."/>
            <person name="Stajich J.E."/>
            <person name="Spatafora J.W."/>
            <person name="Visel A."/>
            <person name="Grigoriev I.V."/>
        </authorList>
    </citation>
    <scope>NUCLEOTIDE SEQUENCE [LARGE SCALE GENOMIC DNA]</scope>
    <source>
        <strain evidence="1 2">JEL800</strain>
    </source>
</reference>
<organism evidence="1 2">
    <name type="scientific">Rhizoclosmatium globosum</name>
    <dbReference type="NCBI Taxonomy" id="329046"/>
    <lineage>
        <taxon>Eukaryota</taxon>
        <taxon>Fungi</taxon>
        <taxon>Fungi incertae sedis</taxon>
        <taxon>Chytridiomycota</taxon>
        <taxon>Chytridiomycota incertae sedis</taxon>
        <taxon>Chytridiomycetes</taxon>
        <taxon>Chytridiales</taxon>
        <taxon>Chytriomycetaceae</taxon>
        <taxon>Rhizoclosmatium</taxon>
    </lineage>
</organism>
<proteinExistence type="predicted"/>